<protein>
    <submittedName>
        <fullName evidence="3">Copia protein</fullName>
    </submittedName>
</protein>
<comment type="caution">
    <text evidence="3">The sequence shown here is derived from an EMBL/GenBank/DDBJ whole genome shotgun (WGS) entry which is preliminary data.</text>
</comment>
<keyword evidence="4" id="KW-1185">Reference proteome</keyword>
<dbReference type="EMBL" id="LSRX01000615">
    <property type="protein sequence ID" value="OLP92584.1"/>
    <property type="molecule type" value="Genomic_DNA"/>
</dbReference>
<dbReference type="InterPro" id="IPR013103">
    <property type="entry name" value="RVT_2"/>
</dbReference>
<organism evidence="3 4">
    <name type="scientific">Symbiodinium microadriaticum</name>
    <name type="common">Dinoflagellate</name>
    <name type="synonym">Zooxanthella microadriatica</name>
    <dbReference type="NCBI Taxonomy" id="2951"/>
    <lineage>
        <taxon>Eukaryota</taxon>
        <taxon>Sar</taxon>
        <taxon>Alveolata</taxon>
        <taxon>Dinophyceae</taxon>
        <taxon>Suessiales</taxon>
        <taxon>Symbiodiniaceae</taxon>
        <taxon>Symbiodinium</taxon>
    </lineage>
</organism>
<dbReference type="Pfam" id="PF07727">
    <property type="entry name" value="RVT_2"/>
    <property type="match status" value="1"/>
</dbReference>
<dbReference type="InterPro" id="IPR043502">
    <property type="entry name" value="DNA/RNA_pol_sf"/>
</dbReference>
<feature type="domain" description="Reverse transcriptase Ty1/copia-type" evidence="2">
    <location>
        <begin position="897"/>
        <end position="1116"/>
    </location>
</feature>
<evidence type="ECO:0000313" key="3">
    <source>
        <dbReference type="EMBL" id="OLP92584.1"/>
    </source>
</evidence>
<sequence>MTDLTREELRLALRQVGEDPPARWTKPELRLRLEQVTGEDMSKKVKKETVERSPYEDLVKRMNAASRRKQELIDFCHKELRMSNMDRMTIAMIQHAAMFKIYEMAPAHPSDIVGFGTHGRLTYRALRQQEPGYAKWVKETARKDEGKNQSDPRLIRLARWLENEGDEEMVPETKKIDYKNLAIIKAKSKARGSRDGYVTTEATSSNPEDTALDLMKNMCQAIEDLKNEVAVLKQEPRRKTHAKEEDQDGLVKTKDPKDVTALSASQPSPRDAEWVYEMDHRSEGIAGSVVGSSEGIEEGWEAWDQVEEALLSSHEADIMVTEVEAQRLLASSNYTHEACTNLLAQLPNQRNQRQRLLGNTGQGYLILGMYAYGNHYGVTRVTTRMPTTTKYLLSYLQHWSSEPFPATTVVVNLNNKCPVHRDVHKQVGTMNRIIGLGKYTQGRLWVQEDPDRTPRKLVAQVLPNGDRVWGDYHEIRHRTMAFNPKAWHGPEEWRGERYTLTGYVSRGVKNVMTKIVADNDQVTPEEALSQAVHVFNARDHVRGFSPIQHAFGRSPDTTGRLLEHHNKVPDELVVESATEEFERSARLRAEAEKAHAQWHMEQRITRALNSRSKPVYDFRPGELVYFWRTQESGQGRRQPGSKHGKFLGPARVLATETRREADGTLRPGSAVWCVRGRSLLKCCPEQLRHASEREELLESLARDHGEEETPWTFTKVAEEIGGNQYQDISEEKPDVQEWVRSQDLQEETPPVRYRFRGKRAEPEPADETMIEHEERSQPSQPSRPRVQQTASFTDKSEKWTDRIPQEAWTGEPVEFWRDTKSAVEVEITMPETRRTWEKATNNLQAFFAGALKRRAVEVSEKKLSPQELQQFKEAKAVEVKNFLAAEAFQALPPHLRPNASQAIGMRWILTWKSKEDGTRRAKARAVLLGYQDPAYEHRATTAPVMTRQSRQLILQIATNRRWTVQKGDVSGAFLQGRQYPSDLYCIPCDEICQAMQLPPGTVTKLKRACYGLVDAPLEWYRTVHEFLLELGLQRIWSDACVWTWRKDGILRGVISGHVDDFLFGGSSTDREWQAIIQQIQQRFKWGDWDSGKFTQCGVQVEQTEDGFLLSQKTYLEDTPEIPLNSARRKNLKAPTTDWEKSKLRGVLGAISWHAQQVSPHLSAEVSLLLSEVNSSSVETVVRTNQFLSHAKAKKDHQLRIHRFPEGTELGAYTWVDAGSQNRPDGGSTQGVLIGLAPTSLLQGEVCPVSVMAWHSNKIERVCRSPGAAETQAAISGEDLMYYLRYQWGELLYGVADAKDPDSTVRKVPGCVISDSRNVFDKLQTEVVTIKGAERKANIELLSLKEAQLRTQVEVRWVHSEAQLANSLTKAGGGKEIELFYRMNGRWRIVEDELMRSARRRKTEGLEPLQQEKPDDSIFDCQIMGEMP</sequence>
<dbReference type="OrthoDB" id="415236at2759"/>
<feature type="region of interest" description="Disordered" evidence="1">
    <location>
        <begin position="232"/>
        <end position="270"/>
    </location>
</feature>
<proteinExistence type="predicted"/>
<feature type="region of interest" description="Disordered" evidence="1">
    <location>
        <begin position="739"/>
        <end position="798"/>
    </location>
</feature>
<evidence type="ECO:0000313" key="4">
    <source>
        <dbReference type="Proteomes" id="UP000186817"/>
    </source>
</evidence>
<name>A0A1Q9DBJ3_SYMMI</name>
<feature type="compositionally biased region" description="Low complexity" evidence="1">
    <location>
        <begin position="777"/>
        <end position="788"/>
    </location>
</feature>
<reference evidence="3 4" key="1">
    <citation type="submission" date="2016-02" db="EMBL/GenBank/DDBJ databases">
        <title>Genome analysis of coral dinoflagellate symbionts highlights evolutionary adaptations to a symbiotic lifestyle.</title>
        <authorList>
            <person name="Aranda M."/>
            <person name="Li Y."/>
            <person name="Liew Y.J."/>
            <person name="Baumgarten S."/>
            <person name="Simakov O."/>
            <person name="Wilson M."/>
            <person name="Piel J."/>
            <person name="Ashoor H."/>
            <person name="Bougouffa S."/>
            <person name="Bajic V.B."/>
            <person name="Ryu T."/>
            <person name="Ravasi T."/>
            <person name="Bayer T."/>
            <person name="Micklem G."/>
            <person name="Kim H."/>
            <person name="Bhak J."/>
            <person name="Lajeunesse T.C."/>
            <person name="Voolstra C.R."/>
        </authorList>
    </citation>
    <scope>NUCLEOTIDE SEQUENCE [LARGE SCALE GENOMIC DNA]</scope>
    <source>
        <strain evidence="3 4">CCMP2467</strain>
    </source>
</reference>
<evidence type="ECO:0000259" key="2">
    <source>
        <dbReference type="Pfam" id="PF07727"/>
    </source>
</evidence>
<accession>A0A1Q9DBJ3</accession>
<gene>
    <name evidence="3" type="primary">GIP</name>
    <name evidence="3" type="ORF">AK812_SmicGene25592</name>
</gene>
<evidence type="ECO:0000256" key="1">
    <source>
        <dbReference type="SAM" id="MobiDB-lite"/>
    </source>
</evidence>
<dbReference type="Proteomes" id="UP000186817">
    <property type="component" value="Unassembled WGS sequence"/>
</dbReference>
<dbReference type="SUPFAM" id="SSF56672">
    <property type="entry name" value="DNA/RNA polymerases"/>
    <property type="match status" value="1"/>
</dbReference>
<feature type="compositionally biased region" description="Basic and acidic residues" evidence="1">
    <location>
        <begin position="249"/>
        <end position="258"/>
    </location>
</feature>